<name>A0A382D484_9ZZZZ</name>
<organism evidence="1">
    <name type="scientific">marine metagenome</name>
    <dbReference type="NCBI Taxonomy" id="408172"/>
    <lineage>
        <taxon>unclassified sequences</taxon>
        <taxon>metagenomes</taxon>
        <taxon>ecological metagenomes</taxon>
    </lineage>
</organism>
<evidence type="ECO:0000313" key="1">
    <source>
        <dbReference type="EMBL" id="SVB32854.1"/>
    </source>
</evidence>
<sequence length="240" mass="28093">MKKNHKPSHSKLDLHADDLSKRLQQEEKIKDEHELTNEGTTLWYGLKLSYNLSWDGNYCIPTEGDLEKKAAILRKAINVITFDTRELYETNDFLVIIERLTHALNRLNADLGVPPYTHSAFSISRIHWTGNEDTMRLLAKLLKENNYIEKESEWLKHFSTNALDKVQSGLVVWLKNKYELQYLLRRLQTLYYIKYPDPTNYPRHFLVNGKPLKDLGGGKHDYDKLDTIEAIIDEIIKHSI</sequence>
<reference evidence="1" key="1">
    <citation type="submission" date="2018-05" db="EMBL/GenBank/DDBJ databases">
        <authorList>
            <person name="Lanie J.A."/>
            <person name="Ng W.-L."/>
            <person name="Kazmierczak K.M."/>
            <person name="Andrzejewski T.M."/>
            <person name="Davidsen T.M."/>
            <person name="Wayne K.J."/>
            <person name="Tettelin H."/>
            <person name="Glass J.I."/>
            <person name="Rusch D."/>
            <person name="Podicherti R."/>
            <person name="Tsui H.-C.T."/>
            <person name="Winkler M.E."/>
        </authorList>
    </citation>
    <scope>NUCLEOTIDE SEQUENCE</scope>
</reference>
<accession>A0A382D484</accession>
<dbReference type="EMBL" id="UINC01037410">
    <property type="protein sequence ID" value="SVB32854.1"/>
    <property type="molecule type" value="Genomic_DNA"/>
</dbReference>
<gene>
    <name evidence="1" type="ORF">METZ01_LOCUS185708</name>
</gene>
<protein>
    <submittedName>
        <fullName evidence="1">Uncharacterized protein</fullName>
    </submittedName>
</protein>
<proteinExistence type="predicted"/>
<dbReference type="AlphaFoldDB" id="A0A382D484"/>